<keyword evidence="2" id="KW-1185">Reference proteome</keyword>
<dbReference type="KEGG" id="tig:THII_3087"/>
<dbReference type="InterPro" id="IPR011990">
    <property type="entry name" value="TPR-like_helical_dom_sf"/>
</dbReference>
<dbReference type="STRING" id="40754.THII_3087"/>
<organism evidence="1 2">
    <name type="scientific">Thioploca ingrica</name>
    <dbReference type="NCBI Taxonomy" id="40754"/>
    <lineage>
        <taxon>Bacteria</taxon>
        <taxon>Pseudomonadati</taxon>
        <taxon>Pseudomonadota</taxon>
        <taxon>Gammaproteobacteria</taxon>
        <taxon>Thiotrichales</taxon>
        <taxon>Thiotrichaceae</taxon>
        <taxon>Thioploca</taxon>
    </lineage>
</organism>
<dbReference type="Gene3D" id="1.25.40.10">
    <property type="entry name" value="Tetratricopeptide repeat domain"/>
    <property type="match status" value="1"/>
</dbReference>
<dbReference type="SUPFAM" id="SSF48452">
    <property type="entry name" value="TPR-like"/>
    <property type="match status" value="1"/>
</dbReference>
<protein>
    <submittedName>
        <fullName evidence="1">Uncharacterized protein</fullName>
    </submittedName>
</protein>
<evidence type="ECO:0000313" key="1">
    <source>
        <dbReference type="EMBL" id="BAP57384.1"/>
    </source>
</evidence>
<dbReference type="Proteomes" id="UP000031623">
    <property type="component" value="Chromosome"/>
</dbReference>
<dbReference type="AlphaFoldDB" id="A0A090AJ04"/>
<evidence type="ECO:0000313" key="2">
    <source>
        <dbReference type="Proteomes" id="UP000031623"/>
    </source>
</evidence>
<dbReference type="OrthoDB" id="9812003at2"/>
<accession>A0A090AJ04</accession>
<gene>
    <name evidence="1" type="ORF">THII_3087</name>
</gene>
<dbReference type="HOGENOM" id="CLU_114962_0_0_6"/>
<sequence length="170" mass="19544">MDLMDCDQTLLYFDDPIASEIEVLIAKASDAYGHGEAETYLLRAYFLAPEQLVVLVALYRYYFYQHRLTDALIIAKRALNVVGQRLGFCSGWQQLQLSRVEQVERSAVGLLRFYLLVLKASAYLHLRLGHYPEAQSQLEKLIELDSQDRLGGQMLLKWIPTNEMVIVTEE</sequence>
<reference evidence="1 2" key="1">
    <citation type="journal article" date="2014" name="ISME J.">
        <title>Ecophysiology of Thioploca ingrica as revealed by the complete genome sequence supplemented with proteomic evidence.</title>
        <authorList>
            <person name="Kojima H."/>
            <person name="Ogura Y."/>
            <person name="Yamamoto N."/>
            <person name="Togashi T."/>
            <person name="Mori H."/>
            <person name="Watanabe T."/>
            <person name="Nemoto F."/>
            <person name="Kurokawa K."/>
            <person name="Hayashi T."/>
            <person name="Fukui M."/>
        </authorList>
    </citation>
    <scope>NUCLEOTIDE SEQUENCE [LARGE SCALE GENOMIC DNA]</scope>
</reference>
<name>A0A090AJ04_9GAMM</name>
<dbReference type="EMBL" id="AP014633">
    <property type="protein sequence ID" value="BAP57384.1"/>
    <property type="molecule type" value="Genomic_DNA"/>
</dbReference>
<proteinExistence type="predicted"/>